<proteinExistence type="predicted"/>
<dbReference type="PROSITE" id="PS52050">
    <property type="entry name" value="WYL"/>
    <property type="match status" value="1"/>
</dbReference>
<feature type="domain" description="WYL" evidence="1">
    <location>
        <begin position="147"/>
        <end position="214"/>
    </location>
</feature>
<dbReference type="InterPro" id="IPR026881">
    <property type="entry name" value="WYL_dom"/>
</dbReference>
<protein>
    <submittedName>
        <fullName evidence="3">WYL domain-containing protein</fullName>
    </submittedName>
</protein>
<organism evidence="3 4">
    <name type="scientific">Arsenicibacter rosenii</name>
    <dbReference type="NCBI Taxonomy" id="1750698"/>
    <lineage>
        <taxon>Bacteria</taxon>
        <taxon>Pseudomonadati</taxon>
        <taxon>Bacteroidota</taxon>
        <taxon>Cytophagia</taxon>
        <taxon>Cytophagales</taxon>
        <taxon>Spirosomataceae</taxon>
        <taxon>Arsenicibacter</taxon>
    </lineage>
</organism>
<evidence type="ECO:0000259" key="2">
    <source>
        <dbReference type="Pfam" id="PF25583"/>
    </source>
</evidence>
<dbReference type="InterPro" id="IPR057727">
    <property type="entry name" value="WCX_dom"/>
</dbReference>
<feature type="domain" description="WCX" evidence="2">
    <location>
        <begin position="246"/>
        <end position="322"/>
    </location>
</feature>
<evidence type="ECO:0000259" key="1">
    <source>
        <dbReference type="Pfam" id="PF13280"/>
    </source>
</evidence>
<keyword evidence="4" id="KW-1185">Reference proteome</keyword>
<dbReference type="RefSeq" id="WP_071504338.1">
    <property type="nucleotide sequence ID" value="NZ_MORL01000008.1"/>
</dbReference>
<accession>A0A1S2VHI3</accession>
<sequence>MPANTPEQWIRRRLHAGDLLTVEAIQQATGVTPRHIRRIFQQCRDEGLTILERRQGRSKAFSLPAHQQQVTLSDLAFDADELRALTIATKASQSVLLDTPHAPALQRAFARLLERVRPVSYVFDVDEPLQEWHFDDQATDQIAATCFRQIETAMDERQSILVDYQRGKDGHVSVGRRLDPYCFAKRHRAWMLLAYCHQRRMVRTFALSRISRVEPCPECYFDLPENFIPDRYFRSSLGAITAGECYDLRLLVEPEKSLFFRQRTYHPTQQIEEDRPDGRLVVSFELEGLEEMRSFCQSWGTGITVLSPAVLRERLLTDAQTLISRYTGQKNP</sequence>
<name>A0A1S2VHI3_9BACT</name>
<dbReference type="PANTHER" id="PTHR34580:SF1">
    <property type="entry name" value="PROTEIN PAFC"/>
    <property type="match status" value="1"/>
</dbReference>
<dbReference type="OrthoDB" id="1493776at2"/>
<dbReference type="EMBL" id="MORL01000008">
    <property type="protein sequence ID" value="OIN58189.1"/>
    <property type="molecule type" value="Genomic_DNA"/>
</dbReference>
<dbReference type="Pfam" id="PF13280">
    <property type="entry name" value="WYL"/>
    <property type="match status" value="1"/>
</dbReference>
<dbReference type="InterPro" id="IPR051534">
    <property type="entry name" value="CBASS_pafABC_assoc_protein"/>
</dbReference>
<comment type="caution">
    <text evidence="3">The sequence shown here is derived from an EMBL/GenBank/DDBJ whole genome shotgun (WGS) entry which is preliminary data.</text>
</comment>
<dbReference type="Pfam" id="PF25583">
    <property type="entry name" value="WCX"/>
    <property type="match status" value="1"/>
</dbReference>
<evidence type="ECO:0000313" key="3">
    <source>
        <dbReference type="EMBL" id="OIN58189.1"/>
    </source>
</evidence>
<reference evidence="3 4" key="1">
    <citation type="submission" date="2016-10" db="EMBL/GenBank/DDBJ databases">
        <title>Arsenicibacter rosenii gen. nov., sp. nov., an efficient arsenic-methylating bacterium isolated from an arsenic-contaminated paddy soil.</title>
        <authorList>
            <person name="Huang K."/>
        </authorList>
    </citation>
    <scope>NUCLEOTIDE SEQUENCE [LARGE SCALE GENOMIC DNA]</scope>
    <source>
        <strain evidence="3 4">SM-1</strain>
    </source>
</reference>
<dbReference type="Proteomes" id="UP000181790">
    <property type="component" value="Unassembled WGS sequence"/>
</dbReference>
<gene>
    <name evidence="3" type="ORF">BLX24_16885</name>
</gene>
<dbReference type="PANTHER" id="PTHR34580">
    <property type="match status" value="1"/>
</dbReference>
<dbReference type="AlphaFoldDB" id="A0A1S2VHI3"/>
<evidence type="ECO:0000313" key="4">
    <source>
        <dbReference type="Proteomes" id="UP000181790"/>
    </source>
</evidence>